<name>A0ABW5N0Y6_9FLAO</name>
<dbReference type="GO" id="GO:0016787">
    <property type="term" value="F:hydrolase activity"/>
    <property type="evidence" value="ECO:0007669"/>
    <property type="project" value="UniProtKB-KW"/>
</dbReference>
<protein>
    <recommendedName>
        <fullName evidence="5">Beta-lactamase</fullName>
        <ecNumber evidence="5">3.5.2.6</ecNumber>
    </recommendedName>
</protein>
<dbReference type="Pfam" id="PF00144">
    <property type="entry name" value="Beta-lactamase"/>
    <property type="match status" value="1"/>
</dbReference>
<feature type="domain" description="Peptidase S12 Pab87-related C-terminal" evidence="7">
    <location>
        <begin position="362"/>
        <end position="450"/>
    </location>
</feature>
<comment type="catalytic activity">
    <reaction evidence="1 5">
        <text>a beta-lactam + H2O = a substituted beta-amino acid</text>
        <dbReference type="Rhea" id="RHEA:20401"/>
        <dbReference type="ChEBI" id="CHEBI:15377"/>
        <dbReference type="ChEBI" id="CHEBI:35627"/>
        <dbReference type="ChEBI" id="CHEBI:140347"/>
        <dbReference type="EC" id="3.5.2.6"/>
    </reaction>
</comment>
<organism evidence="8 9">
    <name type="scientific">Croceitalea marina</name>
    <dbReference type="NCBI Taxonomy" id="1775166"/>
    <lineage>
        <taxon>Bacteria</taxon>
        <taxon>Pseudomonadati</taxon>
        <taxon>Bacteroidota</taxon>
        <taxon>Flavobacteriia</taxon>
        <taxon>Flavobacteriales</taxon>
        <taxon>Flavobacteriaceae</taxon>
        <taxon>Croceitalea</taxon>
    </lineage>
</organism>
<keyword evidence="3 5" id="KW-0378">Hydrolase</keyword>
<evidence type="ECO:0000313" key="9">
    <source>
        <dbReference type="Proteomes" id="UP001597526"/>
    </source>
</evidence>
<dbReference type="InterPro" id="IPR012338">
    <property type="entry name" value="Beta-lactam/transpept-like"/>
</dbReference>
<evidence type="ECO:0000256" key="3">
    <source>
        <dbReference type="ARBA" id="ARBA00022801"/>
    </source>
</evidence>
<evidence type="ECO:0000256" key="1">
    <source>
        <dbReference type="ARBA" id="ARBA00001526"/>
    </source>
</evidence>
<comment type="caution">
    <text evidence="8">The sequence shown here is derived from an EMBL/GenBank/DDBJ whole genome shotgun (WGS) entry which is preliminary data.</text>
</comment>
<proteinExistence type="inferred from homology"/>
<comment type="similarity">
    <text evidence="2 5">Belongs to the class-C beta-lactamase family.</text>
</comment>
<evidence type="ECO:0000259" key="7">
    <source>
        <dbReference type="Pfam" id="PF11954"/>
    </source>
</evidence>
<dbReference type="InterPro" id="IPR050491">
    <property type="entry name" value="AmpC-like"/>
</dbReference>
<accession>A0ABW5N0Y6</accession>
<evidence type="ECO:0000313" key="8">
    <source>
        <dbReference type="EMBL" id="MFD2587888.1"/>
    </source>
</evidence>
<dbReference type="InterPro" id="IPR001586">
    <property type="entry name" value="Beta-lactam_class-C_AS"/>
</dbReference>
<gene>
    <name evidence="8" type="ORF">ACFSQJ_13155</name>
</gene>
<keyword evidence="9" id="KW-1185">Reference proteome</keyword>
<dbReference type="SUPFAM" id="SSF56601">
    <property type="entry name" value="beta-lactamase/transpeptidase-like"/>
    <property type="match status" value="1"/>
</dbReference>
<sequence length="453" mass="49975">MRYRISFFVTLGFLVCGSRVSAQISKEVKESIVKRVDDGDNVSIVVAFIEDEKVDFFSYGKTALENGTRVNENTVYEIGSISKVFTTILLADEIIKGNMALEDPISKYLPDTLKIPERGEKQITLIDLATHTSALPRMPNNFTPADAENPFKDYSIQQVYDFLSSYQLTRDIGEAYEYSNYGMGLLGHILELHSGKSYEELVVKKIAKELEMDNTRRTFSDNMLAHLAKGHAFGEEVKNWDIISLAGAGGIRSTAKDMAKFIKANMGTSTGLSSAMQLSHITAFKSKTGDFSIGLGWHYAGNGEILWHNGGTGGYKSFAGFNSEKNTGVVVLTNSTESVDDLGIYLLGGSKNLKASNQKDRPEEVAVSDAILEKYVGVYELAPTFKITITRKENKLFLQATNQPKFRVYPSSETVFFLKVVDANIEFNADADGKIAALTLNQNGQSINGKKIE</sequence>
<dbReference type="InterPro" id="IPR001466">
    <property type="entry name" value="Beta-lactam-related"/>
</dbReference>
<keyword evidence="4 5" id="KW-0046">Antibiotic resistance</keyword>
<dbReference type="Pfam" id="PF11954">
    <property type="entry name" value="DUF3471"/>
    <property type="match status" value="1"/>
</dbReference>
<dbReference type="PANTHER" id="PTHR46825:SF9">
    <property type="entry name" value="BETA-LACTAMASE-RELATED DOMAIN-CONTAINING PROTEIN"/>
    <property type="match status" value="1"/>
</dbReference>
<reference evidence="9" key="1">
    <citation type="journal article" date="2019" name="Int. J. Syst. Evol. Microbiol.">
        <title>The Global Catalogue of Microorganisms (GCM) 10K type strain sequencing project: providing services to taxonomists for standard genome sequencing and annotation.</title>
        <authorList>
            <consortium name="The Broad Institute Genomics Platform"/>
            <consortium name="The Broad Institute Genome Sequencing Center for Infectious Disease"/>
            <person name="Wu L."/>
            <person name="Ma J."/>
        </authorList>
    </citation>
    <scope>NUCLEOTIDE SEQUENCE [LARGE SCALE GENOMIC DNA]</scope>
    <source>
        <strain evidence="9">KCTC 52368</strain>
    </source>
</reference>
<dbReference type="Gene3D" id="3.40.710.10">
    <property type="entry name" value="DD-peptidase/beta-lactamase superfamily"/>
    <property type="match status" value="1"/>
</dbReference>
<dbReference type="RefSeq" id="WP_377767426.1">
    <property type="nucleotide sequence ID" value="NZ_JBHULB010000017.1"/>
</dbReference>
<evidence type="ECO:0000256" key="4">
    <source>
        <dbReference type="ARBA" id="ARBA00023251"/>
    </source>
</evidence>
<feature type="domain" description="Beta-lactamase-related" evidence="6">
    <location>
        <begin position="32"/>
        <end position="339"/>
    </location>
</feature>
<evidence type="ECO:0000256" key="2">
    <source>
        <dbReference type="ARBA" id="ARBA00007840"/>
    </source>
</evidence>
<dbReference type="Proteomes" id="UP001597526">
    <property type="component" value="Unassembled WGS sequence"/>
</dbReference>
<dbReference type="PANTHER" id="PTHR46825">
    <property type="entry name" value="D-ALANYL-D-ALANINE-CARBOXYPEPTIDASE/ENDOPEPTIDASE AMPH"/>
    <property type="match status" value="1"/>
</dbReference>
<dbReference type="InterPro" id="IPR021860">
    <property type="entry name" value="Peptidase_S12_Pab87-rel_C"/>
</dbReference>
<dbReference type="PROSITE" id="PS00336">
    <property type="entry name" value="BETA_LACTAMASE_C"/>
    <property type="match status" value="1"/>
</dbReference>
<dbReference type="EMBL" id="JBHULB010000017">
    <property type="protein sequence ID" value="MFD2587888.1"/>
    <property type="molecule type" value="Genomic_DNA"/>
</dbReference>
<evidence type="ECO:0000256" key="5">
    <source>
        <dbReference type="RuleBase" id="RU361140"/>
    </source>
</evidence>
<evidence type="ECO:0000259" key="6">
    <source>
        <dbReference type="Pfam" id="PF00144"/>
    </source>
</evidence>
<dbReference type="EC" id="3.5.2.6" evidence="5"/>